<sequence length="372" mass="40352">MAGTQQNSVFIIAYPANLADVEAFVLGNDTSLGRPLPAGGFLVDTSLVTTRILGSTLAAVAYGLTIFLYFTCLGHLSRRPARSEDFKRKWGPYAYITGMIGLSTATFLQSTIYATTSISLVRAEQIHGFVDTLMAYGSPFPILFIIWMAEGLMFYHAVGLYRRIQAVPRYFLFIFLGALFLISLGGGVQLFITAETVAVWASRDEAASFVKLLILGGDERHIKALIASGVFVIATTFSGNLLLCVLIVARLIQHQKYFMNILGPEHVSIYGRIIVMCVESCALTVATIVVGGVLWFAAGHIYAMIALMVLPQTCCISALMLISRVAQGKATDTSLTATEIAGRVVPIDFICQTEGVGEFPGARMEEARWSGK</sequence>
<keyword evidence="3" id="KW-1185">Reference proteome</keyword>
<keyword evidence="1" id="KW-0472">Membrane</keyword>
<name>A0A0D2P602_HYPSF</name>
<dbReference type="Proteomes" id="UP000054270">
    <property type="component" value="Unassembled WGS sequence"/>
</dbReference>
<accession>A0A0D2P602</accession>
<feature type="transmembrane region" description="Helical" evidence="1">
    <location>
        <begin position="225"/>
        <end position="252"/>
    </location>
</feature>
<organism evidence="2 3">
    <name type="scientific">Hypholoma sublateritium (strain FD-334 SS-4)</name>
    <dbReference type="NCBI Taxonomy" id="945553"/>
    <lineage>
        <taxon>Eukaryota</taxon>
        <taxon>Fungi</taxon>
        <taxon>Dikarya</taxon>
        <taxon>Basidiomycota</taxon>
        <taxon>Agaricomycotina</taxon>
        <taxon>Agaricomycetes</taxon>
        <taxon>Agaricomycetidae</taxon>
        <taxon>Agaricales</taxon>
        <taxon>Agaricineae</taxon>
        <taxon>Strophariaceae</taxon>
        <taxon>Hypholoma</taxon>
    </lineage>
</organism>
<feature type="transmembrane region" description="Helical" evidence="1">
    <location>
        <begin position="273"/>
        <end position="295"/>
    </location>
</feature>
<dbReference type="EMBL" id="KN817528">
    <property type="protein sequence ID" value="KJA26344.1"/>
    <property type="molecule type" value="Genomic_DNA"/>
</dbReference>
<evidence type="ECO:0000313" key="3">
    <source>
        <dbReference type="Proteomes" id="UP000054270"/>
    </source>
</evidence>
<reference evidence="3" key="1">
    <citation type="submission" date="2014-04" db="EMBL/GenBank/DDBJ databases">
        <title>Evolutionary Origins and Diversification of the Mycorrhizal Mutualists.</title>
        <authorList>
            <consortium name="DOE Joint Genome Institute"/>
            <consortium name="Mycorrhizal Genomics Consortium"/>
            <person name="Kohler A."/>
            <person name="Kuo A."/>
            <person name="Nagy L.G."/>
            <person name="Floudas D."/>
            <person name="Copeland A."/>
            <person name="Barry K.W."/>
            <person name="Cichocki N."/>
            <person name="Veneault-Fourrey C."/>
            <person name="LaButti K."/>
            <person name="Lindquist E.A."/>
            <person name="Lipzen A."/>
            <person name="Lundell T."/>
            <person name="Morin E."/>
            <person name="Murat C."/>
            <person name="Riley R."/>
            <person name="Ohm R."/>
            <person name="Sun H."/>
            <person name="Tunlid A."/>
            <person name="Henrissat B."/>
            <person name="Grigoriev I.V."/>
            <person name="Hibbett D.S."/>
            <person name="Martin F."/>
        </authorList>
    </citation>
    <scope>NUCLEOTIDE SEQUENCE [LARGE SCALE GENOMIC DNA]</scope>
    <source>
        <strain evidence="3">FD-334 SS-4</strain>
    </source>
</reference>
<gene>
    <name evidence="2" type="ORF">HYPSUDRAFT_181144</name>
</gene>
<feature type="transmembrane region" description="Helical" evidence="1">
    <location>
        <begin position="301"/>
        <end position="322"/>
    </location>
</feature>
<feature type="transmembrane region" description="Helical" evidence="1">
    <location>
        <begin position="52"/>
        <end position="72"/>
    </location>
</feature>
<evidence type="ECO:0000256" key="1">
    <source>
        <dbReference type="SAM" id="Phobius"/>
    </source>
</evidence>
<feature type="transmembrane region" description="Helical" evidence="1">
    <location>
        <begin position="93"/>
        <end position="113"/>
    </location>
</feature>
<keyword evidence="1" id="KW-0812">Transmembrane</keyword>
<dbReference type="AlphaFoldDB" id="A0A0D2P602"/>
<feature type="transmembrane region" description="Helical" evidence="1">
    <location>
        <begin position="133"/>
        <end position="158"/>
    </location>
</feature>
<keyword evidence="1" id="KW-1133">Transmembrane helix</keyword>
<evidence type="ECO:0000313" key="2">
    <source>
        <dbReference type="EMBL" id="KJA26344.1"/>
    </source>
</evidence>
<proteinExistence type="predicted"/>
<protein>
    <submittedName>
        <fullName evidence="2">Uncharacterized protein</fullName>
    </submittedName>
</protein>
<feature type="transmembrane region" description="Helical" evidence="1">
    <location>
        <begin position="170"/>
        <end position="192"/>
    </location>
</feature>